<comment type="caution">
    <text evidence="2">The sequence shown here is derived from an EMBL/GenBank/DDBJ whole genome shotgun (WGS) entry which is preliminary data.</text>
</comment>
<gene>
    <name evidence="2" type="ORF">CYMTET_7333</name>
</gene>
<proteinExistence type="predicted"/>
<accession>A0AAE0GVP4</accession>
<dbReference type="EMBL" id="LGRX02001989">
    <property type="protein sequence ID" value="KAK3285043.1"/>
    <property type="molecule type" value="Genomic_DNA"/>
</dbReference>
<dbReference type="Pfam" id="PF08642">
    <property type="entry name" value="Rxt3"/>
    <property type="match status" value="1"/>
</dbReference>
<organism evidence="2 3">
    <name type="scientific">Cymbomonas tetramitiformis</name>
    <dbReference type="NCBI Taxonomy" id="36881"/>
    <lineage>
        <taxon>Eukaryota</taxon>
        <taxon>Viridiplantae</taxon>
        <taxon>Chlorophyta</taxon>
        <taxon>Pyramimonadophyceae</taxon>
        <taxon>Pyramimonadales</taxon>
        <taxon>Pyramimonadaceae</taxon>
        <taxon>Cymbomonas</taxon>
    </lineage>
</organism>
<dbReference type="InterPro" id="IPR036609">
    <property type="entry name" value="LCCL_sf"/>
</dbReference>
<dbReference type="InterPro" id="IPR013951">
    <property type="entry name" value="Rxt3"/>
</dbReference>
<dbReference type="Proteomes" id="UP001190700">
    <property type="component" value="Unassembled WGS sequence"/>
</dbReference>
<dbReference type="Gene3D" id="2.170.130.20">
    <property type="entry name" value="LCCL-like domain"/>
    <property type="match status" value="1"/>
</dbReference>
<feature type="compositionally biased region" description="Basic and acidic residues" evidence="1">
    <location>
        <begin position="95"/>
        <end position="105"/>
    </location>
</feature>
<name>A0AAE0GVP4_9CHLO</name>
<evidence type="ECO:0000256" key="1">
    <source>
        <dbReference type="SAM" id="MobiDB-lite"/>
    </source>
</evidence>
<feature type="region of interest" description="Disordered" evidence="1">
    <location>
        <begin position="1"/>
        <end position="105"/>
    </location>
</feature>
<evidence type="ECO:0008006" key="4">
    <source>
        <dbReference type="Google" id="ProtNLM"/>
    </source>
</evidence>
<dbReference type="AlphaFoldDB" id="A0AAE0GVP4"/>
<protein>
    <recommendedName>
        <fullName evidence="4">Histone deacetylation protein Rxt3</fullName>
    </recommendedName>
</protein>
<reference evidence="2 3" key="1">
    <citation type="journal article" date="2015" name="Genome Biol. Evol.">
        <title>Comparative Genomics of a Bacterivorous Green Alga Reveals Evolutionary Causalities and Consequences of Phago-Mixotrophic Mode of Nutrition.</title>
        <authorList>
            <person name="Burns J.A."/>
            <person name="Paasch A."/>
            <person name="Narechania A."/>
            <person name="Kim E."/>
        </authorList>
    </citation>
    <scope>NUCLEOTIDE SEQUENCE [LARGE SCALE GENOMIC DNA]</scope>
    <source>
        <strain evidence="2 3">PLY_AMNH</strain>
    </source>
</reference>
<sequence length="426" mass="47105">MENGCKRAKLPTGHTATDPAATLPGRFVHTKGTIGDTSGEEAVGTSPDKARCGSAEPMNGGEEDAGKRRDAETMDPVQAAGGARRSLRPRLTAQRGERSKARTRERSVFQYREGEPLRDLHKHLGEGAEEGNTVEVRIPADLITSTNRQVRARQLWGTDVYTDDSDLVAVLMHTGFYLPTTSPPTAIVELRATLKPLSPKEGYASTPRNSIRSRAWGAAPKTGCSYRVERCLAITPNGAKVELDASLARAPAPVPTFIQSADTRIVKTRSAASSQEQRRMRLVQEVTVKYNLCNEPWMKYSMNVVADRGLKVTEWTSARLRKEILFVETHMERFELSCDSCPQRSEAAAASSTPEDTYRWARCKTPHTLAQLQGMSLPLPLEEVEVIASGIVWEDIRWSASGVIVLQKAYPIVRVQFLKRTKNFKS</sequence>
<evidence type="ECO:0000313" key="2">
    <source>
        <dbReference type="EMBL" id="KAK3285043.1"/>
    </source>
</evidence>
<keyword evidence="3" id="KW-1185">Reference proteome</keyword>
<evidence type="ECO:0000313" key="3">
    <source>
        <dbReference type="Proteomes" id="UP001190700"/>
    </source>
</evidence>